<evidence type="ECO:0000313" key="3">
    <source>
        <dbReference type="Proteomes" id="UP001054889"/>
    </source>
</evidence>
<reference evidence="2" key="1">
    <citation type="journal article" date="2018" name="DNA Res.">
        <title>Multiple hybrid de novo genome assembly of finger millet, an orphan allotetraploid crop.</title>
        <authorList>
            <person name="Hatakeyama M."/>
            <person name="Aluri S."/>
            <person name="Balachadran M.T."/>
            <person name="Sivarajan S.R."/>
            <person name="Patrignani A."/>
            <person name="Gruter S."/>
            <person name="Poveda L."/>
            <person name="Shimizu-Inatsugi R."/>
            <person name="Baeten J."/>
            <person name="Francoijs K.J."/>
            <person name="Nataraja K.N."/>
            <person name="Reddy Y.A.N."/>
            <person name="Phadnis S."/>
            <person name="Ravikumar R.L."/>
            <person name="Schlapbach R."/>
            <person name="Sreeman S.M."/>
            <person name="Shimizu K.K."/>
        </authorList>
    </citation>
    <scope>NUCLEOTIDE SEQUENCE</scope>
</reference>
<dbReference type="InterPro" id="IPR000668">
    <property type="entry name" value="Peptidase_C1A_C"/>
</dbReference>
<dbReference type="EMBL" id="BQKI01000003">
    <property type="protein sequence ID" value="GJM90513.1"/>
    <property type="molecule type" value="Genomic_DNA"/>
</dbReference>
<dbReference type="GO" id="GO:0006508">
    <property type="term" value="P:proteolysis"/>
    <property type="evidence" value="ECO:0007669"/>
    <property type="project" value="InterPro"/>
</dbReference>
<evidence type="ECO:0000259" key="1">
    <source>
        <dbReference type="Pfam" id="PF00112"/>
    </source>
</evidence>
<dbReference type="GO" id="GO:0008234">
    <property type="term" value="F:cysteine-type peptidase activity"/>
    <property type="evidence" value="ECO:0007669"/>
    <property type="project" value="InterPro"/>
</dbReference>
<keyword evidence="3" id="KW-1185">Reference proteome</keyword>
<organism evidence="2 3">
    <name type="scientific">Eleusine coracana subsp. coracana</name>
    <dbReference type="NCBI Taxonomy" id="191504"/>
    <lineage>
        <taxon>Eukaryota</taxon>
        <taxon>Viridiplantae</taxon>
        <taxon>Streptophyta</taxon>
        <taxon>Embryophyta</taxon>
        <taxon>Tracheophyta</taxon>
        <taxon>Spermatophyta</taxon>
        <taxon>Magnoliopsida</taxon>
        <taxon>Liliopsida</taxon>
        <taxon>Poales</taxon>
        <taxon>Poaceae</taxon>
        <taxon>PACMAD clade</taxon>
        <taxon>Chloridoideae</taxon>
        <taxon>Cynodonteae</taxon>
        <taxon>Eleusininae</taxon>
        <taxon>Eleusine</taxon>
    </lineage>
</organism>
<feature type="domain" description="Peptidase C1A papain C-terminal" evidence="1">
    <location>
        <begin position="11"/>
        <end position="100"/>
    </location>
</feature>
<proteinExistence type="predicted"/>
<evidence type="ECO:0000313" key="2">
    <source>
        <dbReference type="EMBL" id="GJM90513.1"/>
    </source>
</evidence>
<dbReference type="SUPFAM" id="SSF54001">
    <property type="entry name" value="Cysteine proteinases"/>
    <property type="match status" value="1"/>
</dbReference>
<dbReference type="Pfam" id="PF00112">
    <property type="entry name" value="Peptidase_C1"/>
    <property type="match status" value="1"/>
</dbReference>
<protein>
    <recommendedName>
        <fullName evidence="1">Peptidase C1A papain C-terminal domain-containing protein</fullName>
    </recommendedName>
</protein>
<gene>
    <name evidence="2" type="primary">ga06800</name>
    <name evidence="2" type="ORF">PR202_ga06800</name>
</gene>
<sequence>MAPAPPASATTSEAIYPYMEWKGTCKASDKYLGIHEAIDGYERVPSFHNNKLMSIVNSQPVVVAIDASGKGFRKYAGGVYRGPCGHSLNYEMLLVDYSNTGSMFNEVDF</sequence>
<comment type="caution">
    <text evidence="2">The sequence shown here is derived from an EMBL/GenBank/DDBJ whole genome shotgun (WGS) entry which is preliminary data.</text>
</comment>
<dbReference type="Proteomes" id="UP001054889">
    <property type="component" value="Unassembled WGS sequence"/>
</dbReference>
<dbReference type="Gene3D" id="3.90.70.10">
    <property type="entry name" value="Cysteine proteinases"/>
    <property type="match status" value="1"/>
</dbReference>
<dbReference type="InterPro" id="IPR038765">
    <property type="entry name" value="Papain-like_cys_pep_sf"/>
</dbReference>
<reference evidence="2" key="2">
    <citation type="submission" date="2021-12" db="EMBL/GenBank/DDBJ databases">
        <title>Resequencing data analysis of finger millet.</title>
        <authorList>
            <person name="Hatakeyama M."/>
            <person name="Aluri S."/>
            <person name="Balachadran M.T."/>
            <person name="Sivarajan S.R."/>
            <person name="Poveda L."/>
            <person name="Shimizu-Inatsugi R."/>
            <person name="Schlapbach R."/>
            <person name="Sreeman S.M."/>
            <person name="Shimizu K.K."/>
        </authorList>
    </citation>
    <scope>NUCLEOTIDE SEQUENCE</scope>
</reference>
<accession>A0AAV5BY53</accession>
<dbReference type="AlphaFoldDB" id="A0AAV5BY53"/>
<name>A0AAV5BY53_ELECO</name>